<dbReference type="InterPro" id="IPR035810">
    <property type="entry name" value="PEBP_euk"/>
</dbReference>
<dbReference type="Gene3D" id="3.90.280.10">
    <property type="entry name" value="PEBP-like"/>
    <property type="match status" value="1"/>
</dbReference>
<feature type="signal peptide" evidence="1">
    <location>
        <begin position="1"/>
        <end position="20"/>
    </location>
</feature>
<dbReference type="InterPro" id="IPR036610">
    <property type="entry name" value="PEBP-like_sf"/>
</dbReference>
<keyword evidence="3" id="KW-1185">Reference proteome</keyword>
<evidence type="ECO:0000256" key="1">
    <source>
        <dbReference type="SAM" id="SignalP"/>
    </source>
</evidence>
<dbReference type="PANTHER" id="PTHR11362:SF82">
    <property type="entry name" value="PHOSPHATIDYLETHANOLAMINE-BINDING PROTEIN 4"/>
    <property type="match status" value="1"/>
</dbReference>
<sequence>MNRLCLLLVVISCVNSYVAGQEVSSQAYYDNEVIPDVLSVVPEGYLTVQYPSGAEVEEGNVVTPTQAKDIPTITWDAAPGKFYTVILADPDAPTRASPTSRNWLHWMVGNVRGPDVGSGENLAEYIGSGPSENSGFHRYVFLVYQQPGPLLFDEPRLTDRSAENRASFSINDFVKKYDLGNPFAGNFFQAEYDDYVPILYEQIGL</sequence>
<feature type="chain" id="PRO_5042195691" description="Phosphatidylethanolamine-binding protein" evidence="1">
    <location>
        <begin position="21"/>
        <end position="205"/>
    </location>
</feature>
<dbReference type="PANTHER" id="PTHR11362">
    <property type="entry name" value="PHOSPHATIDYLETHANOLAMINE-BINDING PROTEIN"/>
    <property type="match status" value="1"/>
</dbReference>
<organism evidence="2 3">
    <name type="scientific">Mythimna separata</name>
    <name type="common">Oriental armyworm</name>
    <name type="synonym">Pseudaletia separata</name>
    <dbReference type="NCBI Taxonomy" id="271217"/>
    <lineage>
        <taxon>Eukaryota</taxon>
        <taxon>Metazoa</taxon>
        <taxon>Ecdysozoa</taxon>
        <taxon>Arthropoda</taxon>
        <taxon>Hexapoda</taxon>
        <taxon>Insecta</taxon>
        <taxon>Pterygota</taxon>
        <taxon>Neoptera</taxon>
        <taxon>Endopterygota</taxon>
        <taxon>Lepidoptera</taxon>
        <taxon>Glossata</taxon>
        <taxon>Ditrysia</taxon>
        <taxon>Noctuoidea</taxon>
        <taxon>Noctuidae</taxon>
        <taxon>Noctuinae</taxon>
        <taxon>Hadenini</taxon>
        <taxon>Mythimna</taxon>
    </lineage>
</organism>
<dbReference type="InterPro" id="IPR008914">
    <property type="entry name" value="PEBP"/>
</dbReference>
<keyword evidence="1" id="KW-0732">Signal</keyword>
<comment type="caution">
    <text evidence="2">The sequence shown here is derived from an EMBL/GenBank/DDBJ whole genome shotgun (WGS) entry which is preliminary data.</text>
</comment>
<accession>A0AAD8DN33</accession>
<protein>
    <recommendedName>
        <fullName evidence="4">Phosphatidylethanolamine-binding protein</fullName>
    </recommendedName>
</protein>
<dbReference type="EMBL" id="JARGEI010000022">
    <property type="protein sequence ID" value="KAJ8711435.1"/>
    <property type="molecule type" value="Genomic_DNA"/>
</dbReference>
<evidence type="ECO:0008006" key="4">
    <source>
        <dbReference type="Google" id="ProtNLM"/>
    </source>
</evidence>
<dbReference type="CDD" id="cd00866">
    <property type="entry name" value="PEBP_euk"/>
    <property type="match status" value="1"/>
</dbReference>
<proteinExistence type="predicted"/>
<name>A0AAD8DN33_MYTSE</name>
<gene>
    <name evidence="2" type="ORF">PYW07_008677</name>
</gene>
<dbReference type="AlphaFoldDB" id="A0AAD8DN33"/>
<evidence type="ECO:0000313" key="2">
    <source>
        <dbReference type="EMBL" id="KAJ8711435.1"/>
    </source>
</evidence>
<dbReference type="SUPFAM" id="SSF49777">
    <property type="entry name" value="PEBP-like"/>
    <property type="match status" value="1"/>
</dbReference>
<dbReference type="Proteomes" id="UP001231518">
    <property type="component" value="Chromosome 21"/>
</dbReference>
<evidence type="ECO:0000313" key="3">
    <source>
        <dbReference type="Proteomes" id="UP001231518"/>
    </source>
</evidence>
<reference evidence="2" key="1">
    <citation type="submission" date="2023-03" db="EMBL/GenBank/DDBJ databases">
        <title>Chromosome-level genomes of two armyworms, Mythimna separata and Mythimna loreyi, provide insights into the biosynthesis and reception of sex pheromones.</title>
        <authorList>
            <person name="Zhao H."/>
        </authorList>
    </citation>
    <scope>NUCLEOTIDE SEQUENCE</scope>
    <source>
        <strain evidence="2">BeijingLab</strain>
        <tissue evidence="2">Pupa</tissue>
    </source>
</reference>
<dbReference type="Pfam" id="PF01161">
    <property type="entry name" value="PBP"/>
    <property type="match status" value="1"/>
</dbReference>